<evidence type="ECO:0000313" key="1">
    <source>
        <dbReference type="EMBL" id="MYD90991.1"/>
    </source>
</evidence>
<gene>
    <name evidence="1" type="ORF">F4Y08_11770</name>
</gene>
<dbReference type="AlphaFoldDB" id="A0A6B1DUN6"/>
<sequence>MAVLSTISQSSSAGRPPVLVLVNGPPCAGKSHLTDVLAGSTSLPVLTKDMIKETVYDTAGWADRDWSRRLGTAAAALLWMFARSLLSQGQDCLIEANFRAGLAANELARLTSDLTFTSAQIFVTATPAVLAERFRIRARSRTRHPGHLDAELQHEYSEGSIPEDQLCPIPGTNRLIRLDTTEIKPQCHARHIHLVTDWLVETGVPVELS</sequence>
<dbReference type="SUPFAM" id="SSF52540">
    <property type="entry name" value="P-loop containing nucleoside triphosphate hydrolases"/>
    <property type="match status" value="1"/>
</dbReference>
<dbReference type="InterPro" id="IPR027417">
    <property type="entry name" value="P-loop_NTPase"/>
</dbReference>
<keyword evidence="1" id="KW-0547">Nucleotide-binding</keyword>
<name>A0A6B1DUN6_9CHLR</name>
<keyword evidence="1" id="KW-0067">ATP-binding</keyword>
<organism evidence="1">
    <name type="scientific">Caldilineaceae bacterium SB0662_bin_9</name>
    <dbReference type="NCBI Taxonomy" id="2605258"/>
    <lineage>
        <taxon>Bacteria</taxon>
        <taxon>Bacillati</taxon>
        <taxon>Chloroflexota</taxon>
        <taxon>Caldilineae</taxon>
        <taxon>Caldilineales</taxon>
        <taxon>Caldilineaceae</taxon>
    </lineage>
</organism>
<dbReference type="GO" id="GO:0005524">
    <property type="term" value="F:ATP binding"/>
    <property type="evidence" value="ECO:0007669"/>
    <property type="project" value="UniProtKB-KW"/>
</dbReference>
<accession>A0A6B1DUN6</accession>
<dbReference type="Pfam" id="PF13671">
    <property type="entry name" value="AAA_33"/>
    <property type="match status" value="1"/>
</dbReference>
<reference evidence="1" key="1">
    <citation type="submission" date="2019-09" db="EMBL/GenBank/DDBJ databases">
        <title>Characterisation of the sponge microbiome using genome-centric metagenomics.</title>
        <authorList>
            <person name="Engelberts J.P."/>
            <person name="Robbins S.J."/>
            <person name="De Goeij J.M."/>
            <person name="Aranda M."/>
            <person name="Bell S.C."/>
            <person name="Webster N.S."/>
        </authorList>
    </citation>
    <scope>NUCLEOTIDE SEQUENCE</scope>
    <source>
        <strain evidence="1">SB0662_bin_9</strain>
    </source>
</reference>
<comment type="caution">
    <text evidence="1">The sequence shown here is derived from an EMBL/GenBank/DDBJ whole genome shotgun (WGS) entry which is preliminary data.</text>
</comment>
<proteinExistence type="predicted"/>
<dbReference type="EMBL" id="VXPY01000084">
    <property type="protein sequence ID" value="MYD90991.1"/>
    <property type="molecule type" value="Genomic_DNA"/>
</dbReference>
<dbReference type="Gene3D" id="3.40.50.300">
    <property type="entry name" value="P-loop containing nucleotide triphosphate hydrolases"/>
    <property type="match status" value="1"/>
</dbReference>
<protein>
    <submittedName>
        <fullName evidence="1">ATP-binding protein</fullName>
    </submittedName>
</protein>